<dbReference type="InterPro" id="IPR015797">
    <property type="entry name" value="NUDIX_hydrolase-like_dom_sf"/>
</dbReference>
<dbReference type="GO" id="GO:0006753">
    <property type="term" value="P:nucleoside phosphate metabolic process"/>
    <property type="evidence" value="ECO:0007669"/>
    <property type="project" value="TreeGrafter"/>
</dbReference>
<evidence type="ECO:0000256" key="2">
    <source>
        <dbReference type="ARBA" id="ARBA00001946"/>
    </source>
</evidence>
<dbReference type="InterPro" id="IPR000086">
    <property type="entry name" value="NUDIX_hydrolase_dom"/>
</dbReference>
<dbReference type="STRING" id="1123071.SAMN02745181_2305"/>
<dbReference type="AlphaFoldDB" id="A0A1M6L639"/>
<evidence type="ECO:0000256" key="1">
    <source>
        <dbReference type="ARBA" id="ARBA00000847"/>
    </source>
</evidence>
<keyword evidence="5" id="KW-0378">Hydrolase</keyword>
<dbReference type="InParanoid" id="A0A1M6L639"/>
<keyword evidence="10" id="KW-1185">Reference proteome</keyword>
<protein>
    <recommendedName>
        <fullName evidence="4">GDP-mannose pyrophosphatase</fullName>
    </recommendedName>
    <alternativeName>
        <fullName evidence="6">GDP-mannose hydrolase</fullName>
    </alternativeName>
    <alternativeName>
        <fullName evidence="7">GDPMK</fullName>
    </alternativeName>
</protein>
<dbReference type="PROSITE" id="PS51462">
    <property type="entry name" value="NUDIX"/>
    <property type="match status" value="1"/>
</dbReference>
<evidence type="ECO:0000313" key="10">
    <source>
        <dbReference type="Proteomes" id="UP000184510"/>
    </source>
</evidence>
<dbReference type="CDD" id="cd03424">
    <property type="entry name" value="NUDIX_ADPRase_Nudt5_UGPPase_Nudt14"/>
    <property type="match status" value="1"/>
</dbReference>
<comment type="similarity">
    <text evidence="3">Belongs to the Nudix hydrolase family. NudK subfamily.</text>
</comment>
<evidence type="ECO:0000256" key="5">
    <source>
        <dbReference type="ARBA" id="ARBA00022801"/>
    </source>
</evidence>
<comment type="catalytic activity">
    <reaction evidence="1">
        <text>GDP-alpha-D-mannose + H2O = alpha-D-mannose 1-phosphate + GMP + 2 H(+)</text>
        <dbReference type="Rhea" id="RHEA:27978"/>
        <dbReference type="ChEBI" id="CHEBI:15377"/>
        <dbReference type="ChEBI" id="CHEBI:15378"/>
        <dbReference type="ChEBI" id="CHEBI:57527"/>
        <dbReference type="ChEBI" id="CHEBI:58115"/>
        <dbReference type="ChEBI" id="CHEBI:58409"/>
    </reaction>
</comment>
<feature type="domain" description="Nudix hydrolase" evidence="8">
    <location>
        <begin position="24"/>
        <end position="171"/>
    </location>
</feature>
<dbReference type="Gene3D" id="3.90.79.10">
    <property type="entry name" value="Nucleoside Triphosphate Pyrophosphohydrolase"/>
    <property type="match status" value="1"/>
</dbReference>
<dbReference type="RefSeq" id="WP_143183906.1">
    <property type="nucleotide sequence ID" value="NZ_FQYR01000004.1"/>
</dbReference>
<sequence length="176" mass="19212">MDSTITLHEGKYLGLYTRDNWEFARRPNADCCVGILPITDQGELVLVEQFRIPVQKSVIEIPAGLVGDEPEFSGESLAESAGRELLEETGYRAGAITHLMASPTSAGMTPEITHLFAATKLTKEHEGGGVAGEDIKVHLVPVETLPAFLNDQLEKGLLIDFKIHAALQQARFMDII</sequence>
<organism evidence="9 10">
    <name type="scientific">Rubritalea squalenifaciens DSM 18772</name>
    <dbReference type="NCBI Taxonomy" id="1123071"/>
    <lineage>
        <taxon>Bacteria</taxon>
        <taxon>Pseudomonadati</taxon>
        <taxon>Verrucomicrobiota</taxon>
        <taxon>Verrucomicrobiia</taxon>
        <taxon>Verrucomicrobiales</taxon>
        <taxon>Rubritaleaceae</taxon>
        <taxon>Rubritalea</taxon>
    </lineage>
</organism>
<comment type="cofactor">
    <cofactor evidence="2">
        <name>Mg(2+)</name>
        <dbReference type="ChEBI" id="CHEBI:18420"/>
    </cofactor>
</comment>
<reference evidence="9 10" key="1">
    <citation type="submission" date="2016-11" db="EMBL/GenBank/DDBJ databases">
        <authorList>
            <person name="Jaros S."/>
            <person name="Januszkiewicz K."/>
            <person name="Wedrychowicz H."/>
        </authorList>
    </citation>
    <scope>NUCLEOTIDE SEQUENCE [LARGE SCALE GENOMIC DNA]</scope>
    <source>
        <strain evidence="9 10">DSM 18772</strain>
    </source>
</reference>
<dbReference type="PANTHER" id="PTHR11839:SF18">
    <property type="entry name" value="NUDIX HYDROLASE DOMAIN-CONTAINING PROTEIN"/>
    <property type="match status" value="1"/>
</dbReference>
<evidence type="ECO:0000259" key="8">
    <source>
        <dbReference type="PROSITE" id="PS51462"/>
    </source>
</evidence>
<evidence type="ECO:0000256" key="3">
    <source>
        <dbReference type="ARBA" id="ARBA00007275"/>
    </source>
</evidence>
<proteinExistence type="inferred from homology"/>
<gene>
    <name evidence="9" type="ORF">SAMN02745181_2305</name>
</gene>
<dbReference type="GO" id="GO:0019693">
    <property type="term" value="P:ribose phosphate metabolic process"/>
    <property type="evidence" value="ECO:0007669"/>
    <property type="project" value="TreeGrafter"/>
</dbReference>
<dbReference type="OrthoDB" id="9794310at2"/>
<dbReference type="FunCoup" id="A0A1M6L639">
    <property type="interactions" value="323"/>
</dbReference>
<name>A0A1M6L639_9BACT</name>
<evidence type="ECO:0000313" key="9">
    <source>
        <dbReference type="EMBL" id="SHJ66708.1"/>
    </source>
</evidence>
<evidence type="ECO:0000256" key="4">
    <source>
        <dbReference type="ARBA" id="ARBA00016377"/>
    </source>
</evidence>
<accession>A0A1M6L639</accession>
<dbReference type="Pfam" id="PF00293">
    <property type="entry name" value="NUDIX"/>
    <property type="match status" value="1"/>
</dbReference>
<dbReference type="Proteomes" id="UP000184510">
    <property type="component" value="Unassembled WGS sequence"/>
</dbReference>
<dbReference type="PANTHER" id="PTHR11839">
    <property type="entry name" value="UDP/ADP-SUGAR PYROPHOSPHATASE"/>
    <property type="match status" value="1"/>
</dbReference>
<evidence type="ECO:0000256" key="7">
    <source>
        <dbReference type="ARBA" id="ARBA00032272"/>
    </source>
</evidence>
<evidence type="ECO:0000256" key="6">
    <source>
        <dbReference type="ARBA" id="ARBA00032162"/>
    </source>
</evidence>
<dbReference type="SUPFAM" id="SSF55811">
    <property type="entry name" value="Nudix"/>
    <property type="match status" value="1"/>
</dbReference>
<dbReference type="GO" id="GO:0016787">
    <property type="term" value="F:hydrolase activity"/>
    <property type="evidence" value="ECO:0007669"/>
    <property type="project" value="UniProtKB-KW"/>
</dbReference>
<dbReference type="EMBL" id="FQYR01000004">
    <property type="protein sequence ID" value="SHJ66708.1"/>
    <property type="molecule type" value="Genomic_DNA"/>
</dbReference>